<dbReference type="SMART" id="SM00054">
    <property type="entry name" value="EFh"/>
    <property type="match status" value="1"/>
</dbReference>
<evidence type="ECO:0000313" key="5">
    <source>
        <dbReference type="Proteomes" id="UP000663870"/>
    </source>
</evidence>
<evidence type="ECO:0000259" key="2">
    <source>
        <dbReference type="PROSITE" id="PS50222"/>
    </source>
</evidence>
<dbReference type="Pfam" id="PF13499">
    <property type="entry name" value="EF-hand_7"/>
    <property type="match status" value="1"/>
</dbReference>
<gene>
    <name evidence="4" type="ORF">JXQ802_LOCUS18140</name>
    <name evidence="3" type="ORF">PYM288_LOCUS4114</name>
</gene>
<dbReference type="PROSITE" id="PS50222">
    <property type="entry name" value="EF_HAND_2"/>
    <property type="match status" value="1"/>
</dbReference>
<protein>
    <recommendedName>
        <fullName evidence="2">EF-hand domain-containing protein</fullName>
    </recommendedName>
</protein>
<dbReference type="SUPFAM" id="SSF47473">
    <property type="entry name" value="EF-hand"/>
    <property type="match status" value="1"/>
</dbReference>
<dbReference type="InterPro" id="IPR002048">
    <property type="entry name" value="EF_hand_dom"/>
</dbReference>
<name>A0A814MI01_9BILA</name>
<dbReference type="GO" id="GO:0005509">
    <property type="term" value="F:calcium ion binding"/>
    <property type="evidence" value="ECO:0007669"/>
    <property type="project" value="InterPro"/>
</dbReference>
<organism evidence="4 5">
    <name type="scientific">Rotaria sordida</name>
    <dbReference type="NCBI Taxonomy" id="392033"/>
    <lineage>
        <taxon>Eukaryota</taxon>
        <taxon>Metazoa</taxon>
        <taxon>Spiralia</taxon>
        <taxon>Gnathifera</taxon>
        <taxon>Rotifera</taxon>
        <taxon>Eurotatoria</taxon>
        <taxon>Bdelloidea</taxon>
        <taxon>Philodinida</taxon>
        <taxon>Philodinidae</taxon>
        <taxon>Rotaria</taxon>
    </lineage>
</organism>
<dbReference type="EMBL" id="CAJNOH010000036">
    <property type="protein sequence ID" value="CAF0790730.1"/>
    <property type="molecule type" value="Genomic_DNA"/>
</dbReference>
<dbReference type="PROSITE" id="PS00018">
    <property type="entry name" value="EF_HAND_1"/>
    <property type="match status" value="1"/>
</dbReference>
<dbReference type="InterPro" id="IPR011992">
    <property type="entry name" value="EF-hand-dom_pair"/>
</dbReference>
<accession>A0A814MI01</accession>
<evidence type="ECO:0000313" key="3">
    <source>
        <dbReference type="EMBL" id="CAF0790730.1"/>
    </source>
</evidence>
<sequence>MGARSSRPDINEWDWSEIEQMTGLSIQQIRDIQQECFQTTENDGALNMDEFVNVYIRLYGEERQQDLQQQTVRAFETFDRDRSGTLSFDEFLNAIVMMNHDISRIDRIDYLIRQNNTYGRQQSDRRISSEYGHQIFRRLNDYYDLPPGTEHQCWKQIDLENLGYVTQEDIMDYISQQKAYNRHSHNLL</sequence>
<evidence type="ECO:0000256" key="1">
    <source>
        <dbReference type="ARBA" id="ARBA00022837"/>
    </source>
</evidence>
<dbReference type="Gene3D" id="1.10.238.10">
    <property type="entry name" value="EF-hand"/>
    <property type="match status" value="1"/>
</dbReference>
<keyword evidence="5" id="KW-1185">Reference proteome</keyword>
<feature type="domain" description="EF-hand" evidence="2">
    <location>
        <begin position="66"/>
        <end position="101"/>
    </location>
</feature>
<reference evidence="4" key="1">
    <citation type="submission" date="2021-02" db="EMBL/GenBank/DDBJ databases">
        <authorList>
            <person name="Nowell W R."/>
        </authorList>
    </citation>
    <scope>NUCLEOTIDE SEQUENCE</scope>
</reference>
<dbReference type="EMBL" id="CAJNOL010000471">
    <property type="protein sequence ID" value="CAF1080020.1"/>
    <property type="molecule type" value="Genomic_DNA"/>
</dbReference>
<dbReference type="InterPro" id="IPR018247">
    <property type="entry name" value="EF_Hand_1_Ca_BS"/>
</dbReference>
<keyword evidence="1" id="KW-0106">Calcium</keyword>
<proteinExistence type="predicted"/>
<dbReference type="AlphaFoldDB" id="A0A814MI01"/>
<evidence type="ECO:0000313" key="4">
    <source>
        <dbReference type="EMBL" id="CAF1080020.1"/>
    </source>
</evidence>
<comment type="caution">
    <text evidence="4">The sequence shown here is derived from an EMBL/GenBank/DDBJ whole genome shotgun (WGS) entry which is preliminary data.</text>
</comment>
<dbReference type="Proteomes" id="UP000663854">
    <property type="component" value="Unassembled WGS sequence"/>
</dbReference>
<dbReference type="Proteomes" id="UP000663870">
    <property type="component" value="Unassembled WGS sequence"/>
</dbReference>